<accession>A0AAV7DCI2</accession>
<protein>
    <submittedName>
        <fullName evidence="1">Uncharacterized protein</fullName>
    </submittedName>
</protein>
<sequence length="131" mass="14437">MEGRGVRSSHSPPPSCTWPFARGRNLPSDMILCYGLCLLRHDIALWTVCPQASYHTMDSLSASCISCYGVCLQASYHAMDSVCKLHITLWTVCHNASYDATDSLFSGLISHYGQSVLCLDITLWTATYSHG</sequence>
<reference evidence="1" key="1">
    <citation type="thesis" date="2020" institute="ProQuest LLC" country="789 East Eisenhower Parkway, Ann Arbor, MI, USA">
        <title>Comparative Genomics and Chromosome Evolution.</title>
        <authorList>
            <person name="Mudd A.B."/>
        </authorList>
    </citation>
    <scope>NUCLEOTIDE SEQUENCE</scope>
    <source>
        <strain evidence="1">237g6f4</strain>
        <tissue evidence="1">Blood</tissue>
    </source>
</reference>
<dbReference type="AlphaFoldDB" id="A0AAV7DCI2"/>
<organism evidence="1 2">
    <name type="scientific">Engystomops pustulosus</name>
    <name type="common">Tungara frog</name>
    <name type="synonym">Physalaemus pustulosus</name>
    <dbReference type="NCBI Taxonomy" id="76066"/>
    <lineage>
        <taxon>Eukaryota</taxon>
        <taxon>Metazoa</taxon>
        <taxon>Chordata</taxon>
        <taxon>Craniata</taxon>
        <taxon>Vertebrata</taxon>
        <taxon>Euteleostomi</taxon>
        <taxon>Amphibia</taxon>
        <taxon>Batrachia</taxon>
        <taxon>Anura</taxon>
        <taxon>Neobatrachia</taxon>
        <taxon>Hyloidea</taxon>
        <taxon>Leptodactylidae</taxon>
        <taxon>Leiuperinae</taxon>
        <taxon>Engystomops</taxon>
    </lineage>
</organism>
<gene>
    <name evidence="1" type="ORF">GDO81_001154</name>
</gene>
<comment type="caution">
    <text evidence="1">The sequence shown here is derived from an EMBL/GenBank/DDBJ whole genome shotgun (WGS) entry which is preliminary data.</text>
</comment>
<evidence type="ECO:0000313" key="2">
    <source>
        <dbReference type="Proteomes" id="UP000824782"/>
    </source>
</evidence>
<dbReference type="EMBL" id="WNYA01000001">
    <property type="protein sequence ID" value="KAG8594337.1"/>
    <property type="molecule type" value="Genomic_DNA"/>
</dbReference>
<keyword evidence="2" id="KW-1185">Reference proteome</keyword>
<evidence type="ECO:0000313" key="1">
    <source>
        <dbReference type="EMBL" id="KAG8594337.1"/>
    </source>
</evidence>
<proteinExistence type="predicted"/>
<name>A0AAV7DCI2_ENGPU</name>
<dbReference type="Proteomes" id="UP000824782">
    <property type="component" value="Unassembled WGS sequence"/>
</dbReference>